<dbReference type="InterPro" id="IPR013563">
    <property type="entry name" value="Oligopep_ABC_C"/>
</dbReference>
<gene>
    <name evidence="5" type="ORF">GCM10007157_36020</name>
</gene>
<evidence type="ECO:0000256" key="1">
    <source>
        <dbReference type="ARBA" id="ARBA00022448"/>
    </source>
</evidence>
<evidence type="ECO:0000256" key="3">
    <source>
        <dbReference type="ARBA" id="ARBA00022840"/>
    </source>
</evidence>
<keyword evidence="1" id="KW-0813">Transport</keyword>
<sequence>MVLKDGEVVEHGDCERILASPQHPYTQALVAAAGLATTSS</sequence>
<evidence type="ECO:0000313" key="5">
    <source>
        <dbReference type="EMBL" id="GGW42782.1"/>
    </source>
</evidence>
<proteinExistence type="predicted"/>
<organism evidence="5 6">
    <name type="scientific">Vreelandella hamiltonii</name>
    <dbReference type="NCBI Taxonomy" id="502829"/>
    <lineage>
        <taxon>Bacteria</taxon>
        <taxon>Pseudomonadati</taxon>
        <taxon>Pseudomonadota</taxon>
        <taxon>Gammaproteobacteria</taxon>
        <taxon>Oceanospirillales</taxon>
        <taxon>Halomonadaceae</taxon>
        <taxon>Vreelandella</taxon>
    </lineage>
</organism>
<dbReference type="Pfam" id="PF08352">
    <property type="entry name" value="oligo_HPY"/>
    <property type="match status" value="1"/>
</dbReference>
<keyword evidence="6" id="KW-1185">Reference proteome</keyword>
<reference evidence="6" key="1">
    <citation type="journal article" date="2019" name="Int. J. Syst. Evol. Microbiol.">
        <title>The Global Catalogue of Microorganisms (GCM) 10K type strain sequencing project: providing services to taxonomists for standard genome sequencing and annotation.</title>
        <authorList>
            <consortium name="The Broad Institute Genomics Platform"/>
            <consortium name="The Broad Institute Genome Sequencing Center for Infectious Disease"/>
            <person name="Wu L."/>
            <person name="Ma J."/>
        </authorList>
    </citation>
    <scope>NUCLEOTIDE SEQUENCE [LARGE SCALE GENOMIC DNA]</scope>
    <source>
        <strain evidence="6">KCTC 22154</strain>
    </source>
</reference>
<accession>A0A8H9I8F2</accession>
<keyword evidence="3" id="KW-0067">ATP-binding</keyword>
<name>A0A8H9I8F2_9GAMM</name>
<dbReference type="Gene3D" id="3.40.50.300">
    <property type="entry name" value="P-loop containing nucleotide triphosphate hydrolases"/>
    <property type="match status" value="1"/>
</dbReference>
<feature type="domain" description="Oligopeptide/dipeptide ABC transporter C-terminal" evidence="4">
    <location>
        <begin position="9"/>
        <end position="32"/>
    </location>
</feature>
<comment type="caution">
    <text evidence="5">The sequence shown here is derived from an EMBL/GenBank/DDBJ whole genome shotgun (WGS) entry which is preliminary data.</text>
</comment>
<evidence type="ECO:0000259" key="4">
    <source>
        <dbReference type="Pfam" id="PF08352"/>
    </source>
</evidence>
<keyword evidence="2" id="KW-0547">Nucleotide-binding</keyword>
<dbReference type="GO" id="GO:0005524">
    <property type="term" value="F:ATP binding"/>
    <property type="evidence" value="ECO:0007669"/>
    <property type="project" value="UniProtKB-KW"/>
</dbReference>
<dbReference type="EMBL" id="BMXN01000052">
    <property type="protein sequence ID" value="GGW42782.1"/>
    <property type="molecule type" value="Genomic_DNA"/>
</dbReference>
<evidence type="ECO:0000256" key="2">
    <source>
        <dbReference type="ARBA" id="ARBA00022741"/>
    </source>
</evidence>
<dbReference type="GO" id="GO:0015833">
    <property type="term" value="P:peptide transport"/>
    <property type="evidence" value="ECO:0007669"/>
    <property type="project" value="InterPro"/>
</dbReference>
<dbReference type="InterPro" id="IPR027417">
    <property type="entry name" value="P-loop_NTPase"/>
</dbReference>
<dbReference type="AlphaFoldDB" id="A0A8H9I8F2"/>
<evidence type="ECO:0000313" key="6">
    <source>
        <dbReference type="Proteomes" id="UP000623776"/>
    </source>
</evidence>
<protein>
    <recommendedName>
        <fullName evidence="4">Oligopeptide/dipeptide ABC transporter C-terminal domain-containing protein</fullName>
    </recommendedName>
</protein>
<dbReference type="Proteomes" id="UP000623776">
    <property type="component" value="Unassembled WGS sequence"/>
</dbReference>